<dbReference type="RefSeq" id="WP_101684698.1">
    <property type="nucleotide sequence ID" value="NZ_PJRP01000019.1"/>
</dbReference>
<reference evidence="2 3" key="1">
    <citation type="submission" date="2017-12" db="EMBL/GenBank/DDBJ databases">
        <title>Genome sequence of the active heterotrophic nitrifier-denitrifier, Cupriavidus pauculus UM1.</title>
        <authorList>
            <person name="Putonti C."/>
            <person name="Castignetti D."/>
        </authorList>
    </citation>
    <scope>NUCLEOTIDE SEQUENCE [LARGE SCALE GENOMIC DNA]</scope>
    <source>
        <strain evidence="2 3">UM1</strain>
    </source>
</reference>
<dbReference type="Proteomes" id="UP000234341">
    <property type="component" value="Unassembled WGS sequence"/>
</dbReference>
<dbReference type="PANTHER" id="PTHR42160">
    <property type="entry name" value="URACIL-DNA GLYCOSYLASE SUPERFAMILY PROTEIN"/>
    <property type="match status" value="1"/>
</dbReference>
<dbReference type="CDD" id="cd10033">
    <property type="entry name" value="UDG_like"/>
    <property type="match status" value="1"/>
</dbReference>
<dbReference type="EMBL" id="PJRP01000019">
    <property type="protein sequence ID" value="PLP97171.1"/>
    <property type="molecule type" value="Genomic_DNA"/>
</dbReference>
<protein>
    <submittedName>
        <fullName evidence="2">IclR family transcriptional regulator</fullName>
    </submittedName>
</protein>
<evidence type="ECO:0000313" key="3">
    <source>
        <dbReference type="Proteomes" id="UP000234341"/>
    </source>
</evidence>
<dbReference type="PANTHER" id="PTHR42160:SF1">
    <property type="entry name" value="URACIL-DNA GLYCOSYLASE SUPERFAMILY PROTEIN"/>
    <property type="match status" value="1"/>
</dbReference>
<accession>A0A2N5C4M4</accession>
<organism evidence="2 3">
    <name type="scientific">Cupriavidus pauculus</name>
    <dbReference type="NCBI Taxonomy" id="82633"/>
    <lineage>
        <taxon>Bacteria</taxon>
        <taxon>Pseudomonadati</taxon>
        <taxon>Pseudomonadota</taxon>
        <taxon>Betaproteobacteria</taxon>
        <taxon>Burkholderiales</taxon>
        <taxon>Burkholderiaceae</taxon>
        <taxon>Cupriavidus</taxon>
    </lineage>
</organism>
<evidence type="ECO:0000313" key="2">
    <source>
        <dbReference type="EMBL" id="PLP97171.1"/>
    </source>
</evidence>
<comment type="caution">
    <text evidence="2">The sequence shown here is derived from an EMBL/GenBank/DDBJ whole genome shotgun (WGS) entry which is preliminary data.</text>
</comment>
<dbReference type="InterPro" id="IPR005122">
    <property type="entry name" value="Uracil-DNA_glycosylase-like"/>
</dbReference>
<dbReference type="Gene3D" id="3.40.470.10">
    <property type="entry name" value="Uracil-DNA glycosylase-like domain"/>
    <property type="match status" value="1"/>
</dbReference>
<dbReference type="OrthoDB" id="9789139at2"/>
<dbReference type="STRING" id="82633.GCA_000974605_01145"/>
<gene>
    <name evidence="2" type="ORF">CYJ10_28015</name>
</gene>
<dbReference type="Pfam" id="PF03167">
    <property type="entry name" value="UDG"/>
    <property type="match status" value="1"/>
</dbReference>
<dbReference type="SUPFAM" id="SSF52141">
    <property type="entry name" value="Uracil-DNA glycosylase-like"/>
    <property type="match status" value="1"/>
</dbReference>
<dbReference type="InterPro" id="IPR036895">
    <property type="entry name" value="Uracil-DNA_glycosylase-like_sf"/>
</dbReference>
<evidence type="ECO:0000259" key="1">
    <source>
        <dbReference type="SMART" id="SM00986"/>
    </source>
</evidence>
<name>A0A2N5C4M4_9BURK</name>
<dbReference type="InterPro" id="IPR047124">
    <property type="entry name" value="HI_0220.2"/>
</dbReference>
<dbReference type="SMART" id="SM00986">
    <property type="entry name" value="UDG"/>
    <property type="match status" value="1"/>
</dbReference>
<proteinExistence type="predicted"/>
<dbReference type="SMART" id="SM00987">
    <property type="entry name" value="UreE_C"/>
    <property type="match status" value="1"/>
</dbReference>
<sequence length="204" mass="22545">MKSPRRAQGVIQTLQREIAACTHCAAALPAGPRPVVQFSATSRIVVIGQAPGSRVHASGVPFDDPSGDRLRAWMGVTRDAFYDASRIAIMPMGFCYPGKGKSGDLPPRRECAPLWHERVLACLPHDRLTLLVGTYAQAAYLPKQPAQSKRSMSELVADFRSFGPNVFPLPHPSWRVVLWMRQHPWFEAELLPALQTAVRARLSP</sequence>
<feature type="domain" description="Uracil-DNA glycosylase-like" evidence="1">
    <location>
        <begin position="35"/>
        <end position="195"/>
    </location>
</feature>
<dbReference type="AlphaFoldDB" id="A0A2N5C4M4"/>